<dbReference type="Pfam" id="PF00849">
    <property type="entry name" value="PseudoU_synth_2"/>
    <property type="match status" value="1"/>
</dbReference>
<dbReference type="InterPro" id="IPR020103">
    <property type="entry name" value="PsdUridine_synth_cat_dom_sf"/>
</dbReference>
<dbReference type="Gene3D" id="3.30.70.580">
    <property type="entry name" value="Pseudouridine synthase I, catalytic domain, N-terminal subdomain"/>
    <property type="match status" value="1"/>
</dbReference>
<protein>
    <recommendedName>
        <fullName evidence="5">Pseudouridine synthase</fullName>
        <ecNumber evidence="5">5.4.99.-</ecNumber>
    </recommendedName>
</protein>
<dbReference type="Gene3D" id="3.30.70.1560">
    <property type="entry name" value="Alpha-L RNA-binding motif"/>
    <property type="match status" value="1"/>
</dbReference>
<dbReference type="SUPFAM" id="SSF55174">
    <property type="entry name" value="Alpha-L RNA-binding motif"/>
    <property type="match status" value="1"/>
</dbReference>
<dbReference type="CDD" id="cd00165">
    <property type="entry name" value="S4"/>
    <property type="match status" value="1"/>
</dbReference>
<evidence type="ECO:0000256" key="5">
    <source>
        <dbReference type="RuleBase" id="RU003887"/>
    </source>
</evidence>
<dbReference type="PROSITE" id="PS50889">
    <property type="entry name" value="S4"/>
    <property type="match status" value="1"/>
</dbReference>
<dbReference type="PANTHER" id="PTHR47683">
    <property type="entry name" value="PSEUDOURIDINE SYNTHASE FAMILY PROTEIN-RELATED"/>
    <property type="match status" value="1"/>
</dbReference>
<dbReference type="GO" id="GO:0003723">
    <property type="term" value="F:RNA binding"/>
    <property type="evidence" value="ECO:0007669"/>
    <property type="project" value="UniProtKB-KW"/>
</dbReference>
<dbReference type="InterPro" id="IPR020094">
    <property type="entry name" value="TruA/RsuA/RluB/E/F_N"/>
</dbReference>
<evidence type="ECO:0000256" key="1">
    <source>
        <dbReference type="ARBA" id="ARBA00008348"/>
    </source>
</evidence>
<dbReference type="FunFam" id="3.30.70.1560:FF:000001">
    <property type="entry name" value="Pseudouridine synthase"/>
    <property type="match status" value="1"/>
</dbReference>
<dbReference type="InterPro" id="IPR002942">
    <property type="entry name" value="S4_RNA-bd"/>
</dbReference>
<dbReference type="InterPro" id="IPR036986">
    <property type="entry name" value="S4_RNA-bd_sf"/>
</dbReference>
<dbReference type="PANTHER" id="PTHR47683:SF4">
    <property type="entry name" value="PSEUDOURIDINE SYNTHASE"/>
    <property type="match status" value="1"/>
</dbReference>
<dbReference type="SUPFAM" id="SSF55120">
    <property type="entry name" value="Pseudouridine synthase"/>
    <property type="match status" value="1"/>
</dbReference>
<keyword evidence="8" id="KW-1185">Reference proteome</keyword>
<evidence type="ECO:0000256" key="2">
    <source>
        <dbReference type="ARBA" id="ARBA00022884"/>
    </source>
</evidence>
<gene>
    <name evidence="7" type="ORF">bhn_I1364</name>
</gene>
<dbReference type="NCBIfam" id="TIGR00093">
    <property type="entry name" value="pseudouridine synthase"/>
    <property type="match status" value="1"/>
</dbReference>
<dbReference type="InterPro" id="IPR018496">
    <property type="entry name" value="PsdUridine_synth_RsuA/RluB_CS"/>
</dbReference>
<dbReference type="InterPro" id="IPR006145">
    <property type="entry name" value="PsdUridine_synth_RsuA/RluA"/>
</dbReference>
<dbReference type="InterPro" id="IPR000748">
    <property type="entry name" value="PsdUridine_synth_RsuA/RluB/E/F"/>
</dbReference>
<evidence type="ECO:0000256" key="3">
    <source>
        <dbReference type="ARBA" id="ARBA00023235"/>
    </source>
</evidence>
<keyword evidence="3 5" id="KW-0413">Isomerase</keyword>
<dbReference type="GO" id="GO:0120159">
    <property type="term" value="F:rRNA pseudouridine synthase activity"/>
    <property type="evidence" value="ECO:0007669"/>
    <property type="project" value="UniProtKB-ARBA"/>
</dbReference>
<dbReference type="GO" id="GO:0005829">
    <property type="term" value="C:cytosol"/>
    <property type="evidence" value="ECO:0007669"/>
    <property type="project" value="UniProtKB-ARBA"/>
</dbReference>
<dbReference type="InterPro" id="IPR042092">
    <property type="entry name" value="PsdUridine_s_RsuA/RluB/E/F_cat"/>
</dbReference>
<dbReference type="PROSITE" id="PS01149">
    <property type="entry name" value="PSI_RSU"/>
    <property type="match status" value="1"/>
</dbReference>
<dbReference type="OrthoDB" id="9807213at2"/>
<comment type="similarity">
    <text evidence="1 5">Belongs to the pseudouridine synthase RsuA family.</text>
</comment>
<evidence type="ECO:0000313" key="7">
    <source>
        <dbReference type="EMBL" id="AOZ96397.1"/>
    </source>
</evidence>
<reference evidence="8" key="1">
    <citation type="submission" date="2016-10" db="EMBL/GenBank/DDBJ databases">
        <title>The complete genome sequence of the rumen bacterium Butyrivibrio hungatei MB2003.</title>
        <authorList>
            <person name="Palevich N."/>
            <person name="Kelly W.J."/>
            <person name="Leahy S.C."/>
            <person name="Altermann E."/>
            <person name="Rakonjac J."/>
            <person name="Attwood G.T."/>
        </authorList>
    </citation>
    <scope>NUCLEOTIDE SEQUENCE [LARGE SCALE GENOMIC DNA]</scope>
    <source>
        <strain evidence="8">MB2003</strain>
    </source>
</reference>
<dbReference type="EMBL" id="CP017831">
    <property type="protein sequence ID" value="AOZ96397.1"/>
    <property type="molecule type" value="Genomic_DNA"/>
</dbReference>
<dbReference type="SMART" id="SM00363">
    <property type="entry name" value="S4"/>
    <property type="match status" value="1"/>
</dbReference>
<name>A0A1D9P1B9_9FIRM</name>
<evidence type="ECO:0000313" key="8">
    <source>
        <dbReference type="Proteomes" id="UP000179284"/>
    </source>
</evidence>
<accession>A0A1D9P1B9</accession>
<feature type="domain" description="RNA-binding S4" evidence="6">
    <location>
        <begin position="1"/>
        <end position="59"/>
    </location>
</feature>
<dbReference type="EC" id="5.4.99.-" evidence="5"/>
<keyword evidence="2 4" id="KW-0694">RNA-binding</keyword>
<dbReference type="KEGG" id="bhu:bhn_I1364"/>
<proteinExistence type="inferred from homology"/>
<sequence length="242" mass="27421">MRLDKFLGDHNIGTRKQIKEYVKNGRCKVNGVAVTKSDTHINENVDEISFDEIPLTYSKFHYFMLYKPQGVVSATTDGKNKTVLDLLKNENVKGLNPAGRLDIDTEGLLLLTDDGGLIHKLLSPKKHVDKTYEVHLRKELSDEDIRLLEDGIDIGDTRDDGTPYLTLPAKIIKQEKDGEGRPVIHLIIHEGRFHQVKRMLEAVGNKVEFLKRITFGPLVLDEGLSPSEYRPLNEKELKELGL</sequence>
<dbReference type="Proteomes" id="UP000179284">
    <property type="component" value="Chromosome I"/>
</dbReference>
<dbReference type="RefSeq" id="WP_071176088.1">
    <property type="nucleotide sequence ID" value="NZ_CP017831.1"/>
</dbReference>
<dbReference type="AlphaFoldDB" id="A0A1D9P1B9"/>
<organism evidence="7 8">
    <name type="scientific">Butyrivibrio hungatei</name>
    <dbReference type="NCBI Taxonomy" id="185008"/>
    <lineage>
        <taxon>Bacteria</taxon>
        <taxon>Bacillati</taxon>
        <taxon>Bacillota</taxon>
        <taxon>Clostridia</taxon>
        <taxon>Lachnospirales</taxon>
        <taxon>Lachnospiraceae</taxon>
        <taxon>Butyrivibrio</taxon>
    </lineage>
</organism>
<evidence type="ECO:0000256" key="4">
    <source>
        <dbReference type="PROSITE-ProRule" id="PRU00182"/>
    </source>
</evidence>
<dbReference type="InterPro" id="IPR050343">
    <property type="entry name" value="RsuA_PseudoU_synthase"/>
</dbReference>
<evidence type="ECO:0000259" key="6">
    <source>
        <dbReference type="SMART" id="SM00363"/>
    </source>
</evidence>
<dbReference type="Gene3D" id="3.10.290.10">
    <property type="entry name" value="RNA-binding S4 domain"/>
    <property type="match status" value="1"/>
</dbReference>
<dbReference type="GO" id="GO:0000455">
    <property type="term" value="P:enzyme-directed rRNA pseudouridine synthesis"/>
    <property type="evidence" value="ECO:0007669"/>
    <property type="project" value="UniProtKB-ARBA"/>
</dbReference>
<dbReference type="Pfam" id="PF01479">
    <property type="entry name" value="S4"/>
    <property type="match status" value="1"/>
</dbReference>